<feature type="transmembrane region" description="Helical" evidence="6">
    <location>
        <begin position="59"/>
        <end position="79"/>
    </location>
</feature>
<keyword evidence="9" id="KW-1185">Reference proteome</keyword>
<feature type="domain" description="DUF202" evidence="7">
    <location>
        <begin position="7"/>
        <end position="84"/>
    </location>
</feature>
<dbReference type="InterPro" id="IPR003807">
    <property type="entry name" value="DUF202"/>
</dbReference>
<evidence type="ECO:0000256" key="1">
    <source>
        <dbReference type="ARBA" id="ARBA00004651"/>
    </source>
</evidence>
<dbReference type="OrthoDB" id="582337at2"/>
<comment type="caution">
    <text evidence="8">The sequence shown here is derived from an EMBL/GenBank/DDBJ whole genome shotgun (WGS) entry which is preliminary data.</text>
</comment>
<dbReference type="PANTHER" id="PTHR34187:SF2">
    <property type="entry name" value="DUF202 DOMAIN-CONTAINING PROTEIN"/>
    <property type="match status" value="1"/>
</dbReference>
<organism evidence="8 9">
    <name type="scientific">Acidomonas methanolica NBRC 104435</name>
    <dbReference type="NCBI Taxonomy" id="1231351"/>
    <lineage>
        <taxon>Bacteria</taxon>
        <taxon>Pseudomonadati</taxon>
        <taxon>Pseudomonadota</taxon>
        <taxon>Alphaproteobacteria</taxon>
        <taxon>Acetobacterales</taxon>
        <taxon>Acetobacteraceae</taxon>
        <taxon>Acidomonas</taxon>
    </lineage>
</organism>
<evidence type="ECO:0000313" key="8">
    <source>
        <dbReference type="EMBL" id="GAJ30530.1"/>
    </source>
</evidence>
<dbReference type="RefSeq" id="WP_042061766.1">
    <property type="nucleotide sequence ID" value="NZ_BAND01000163.1"/>
</dbReference>
<dbReference type="AlphaFoldDB" id="A0A023D9Z5"/>
<keyword evidence="3 6" id="KW-0812">Transmembrane</keyword>
<dbReference type="PANTHER" id="PTHR34187">
    <property type="entry name" value="FGR18P"/>
    <property type="match status" value="1"/>
</dbReference>
<evidence type="ECO:0000256" key="3">
    <source>
        <dbReference type="ARBA" id="ARBA00022692"/>
    </source>
</evidence>
<reference evidence="9" key="1">
    <citation type="journal article" date="2014" name="FEMS Microbiol. Lett.">
        <title>Draft Genomic DNA Sequence of the Facultatively Methylotrophic Bacterium Acidomonas methanolica type strain MB58.</title>
        <authorList>
            <person name="Higashiura N."/>
            <person name="Hadano H."/>
            <person name="Hirakawa H."/>
            <person name="Matsutani M."/>
            <person name="Takabe S."/>
            <person name="Matsushita K."/>
            <person name="Azuma Y."/>
        </authorList>
    </citation>
    <scope>NUCLEOTIDE SEQUENCE [LARGE SCALE GENOMIC DNA]</scope>
    <source>
        <strain evidence="9">MB58</strain>
    </source>
</reference>
<evidence type="ECO:0000256" key="6">
    <source>
        <dbReference type="SAM" id="Phobius"/>
    </source>
</evidence>
<feature type="transmembrane region" description="Helical" evidence="6">
    <location>
        <begin position="21"/>
        <end position="39"/>
    </location>
</feature>
<name>A0A023D9Z5_ACIMT</name>
<proteinExistence type="predicted"/>
<evidence type="ECO:0000256" key="4">
    <source>
        <dbReference type="ARBA" id="ARBA00022989"/>
    </source>
</evidence>
<keyword evidence="2" id="KW-1003">Cell membrane</keyword>
<evidence type="ECO:0000256" key="2">
    <source>
        <dbReference type="ARBA" id="ARBA00022475"/>
    </source>
</evidence>
<comment type="subcellular location">
    <subcellularLocation>
        <location evidence="1">Cell membrane</location>
        <topology evidence="1">Multi-pass membrane protein</topology>
    </subcellularLocation>
</comment>
<dbReference type="InterPro" id="IPR052053">
    <property type="entry name" value="IM_YidH-like"/>
</dbReference>
<dbReference type="Proteomes" id="UP000019760">
    <property type="component" value="Unassembled WGS sequence"/>
</dbReference>
<evidence type="ECO:0000259" key="7">
    <source>
        <dbReference type="Pfam" id="PF02656"/>
    </source>
</evidence>
<protein>
    <recommendedName>
        <fullName evidence="7">DUF202 domain-containing protein</fullName>
    </recommendedName>
</protein>
<feature type="transmembrane region" description="Helical" evidence="6">
    <location>
        <begin position="99"/>
        <end position="123"/>
    </location>
</feature>
<reference evidence="8 9" key="2">
    <citation type="journal article" date="2014" name="FEMS Microbiol. Lett.">
        <title>Draft genomic DNA sequence of the facultatively methylotrophic bacterium Acidomonas methanolica type strain MB58.</title>
        <authorList>
            <person name="Higashiura N."/>
            <person name="Hadano H."/>
            <person name="Hirakawa H."/>
            <person name="Matsutani M."/>
            <person name="Takabe S."/>
            <person name="Matsushita K."/>
            <person name="Azuma Y."/>
        </authorList>
    </citation>
    <scope>NUCLEOTIDE SEQUENCE [LARGE SCALE GENOMIC DNA]</scope>
    <source>
        <strain evidence="8 9">MB58</strain>
    </source>
</reference>
<gene>
    <name evidence="8" type="ORF">Amme_169_003</name>
</gene>
<evidence type="ECO:0000313" key="9">
    <source>
        <dbReference type="Proteomes" id="UP000019760"/>
    </source>
</evidence>
<dbReference type="EMBL" id="BAND01000163">
    <property type="protein sequence ID" value="GAJ30530.1"/>
    <property type="molecule type" value="Genomic_DNA"/>
</dbReference>
<evidence type="ECO:0000256" key="5">
    <source>
        <dbReference type="ARBA" id="ARBA00023136"/>
    </source>
</evidence>
<keyword evidence="4 6" id="KW-1133">Transmembrane helix</keyword>
<keyword evidence="5 6" id="KW-0472">Membrane</keyword>
<dbReference type="GO" id="GO:0005886">
    <property type="term" value="C:plasma membrane"/>
    <property type="evidence" value="ECO:0007669"/>
    <property type="project" value="UniProtKB-SubCell"/>
</dbReference>
<dbReference type="Pfam" id="PF02656">
    <property type="entry name" value="DUF202"/>
    <property type="match status" value="1"/>
</dbReference>
<accession>A0A023D9Z5</accession>
<sequence>MIERYSDHAANERTFLAWIRTALALVAFGCVLAKFDIFLRLVVAEHPSPQHPPIGSTSWIGIMAVCSGLAVLPAAWLRFRKVRSALKGDAPASIALPGLEGWLTGALFLFGLAVLVALIRAIAA</sequence>